<comment type="cofactor">
    <cofactor evidence="1">
        <name>Zn(2+)</name>
        <dbReference type="ChEBI" id="CHEBI:29105"/>
    </cofactor>
</comment>
<gene>
    <name evidence="8" type="ORF">UV09_C0047G0002</name>
</gene>
<dbReference type="GO" id="GO:0043103">
    <property type="term" value="P:hypoxanthine salvage"/>
    <property type="evidence" value="ECO:0007669"/>
    <property type="project" value="TreeGrafter"/>
</dbReference>
<accession>A0A0G0Z8X3</accession>
<dbReference type="GO" id="GO:0006154">
    <property type="term" value="P:adenosine catabolic process"/>
    <property type="evidence" value="ECO:0007669"/>
    <property type="project" value="TreeGrafter"/>
</dbReference>
<dbReference type="InterPro" id="IPR006330">
    <property type="entry name" value="Ado/ade_deaminase"/>
</dbReference>
<dbReference type="SUPFAM" id="SSF51556">
    <property type="entry name" value="Metallo-dependent hydrolases"/>
    <property type="match status" value="1"/>
</dbReference>
<evidence type="ECO:0000256" key="3">
    <source>
        <dbReference type="ARBA" id="ARBA00012784"/>
    </source>
</evidence>
<evidence type="ECO:0000256" key="2">
    <source>
        <dbReference type="ARBA" id="ARBA00006676"/>
    </source>
</evidence>
<dbReference type="GO" id="GO:0046103">
    <property type="term" value="P:inosine biosynthetic process"/>
    <property type="evidence" value="ECO:0007669"/>
    <property type="project" value="TreeGrafter"/>
</dbReference>
<evidence type="ECO:0000256" key="1">
    <source>
        <dbReference type="ARBA" id="ARBA00001947"/>
    </source>
</evidence>
<comment type="similarity">
    <text evidence="2">Belongs to the metallo-dependent hydrolases superfamily. Adenosine and AMP deaminases family.</text>
</comment>
<dbReference type="Pfam" id="PF00962">
    <property type="entry name" value="A_deaminase"/>
    <property type="match status" value="1"/>
</dbReference>
<protein>
    <recommendedName>
        <fullName evidence="3">adenosine deaminase</fullName>
        <ecNumber evidence="3">3.5.4.4</ecNumber>
    </recommendedName>
</protein>
<dbReference type="EC" id="3.5.4.4" evidence="3"/>
<comment type="caution">
    <text evidence="8">The sequence shown here is derived from an EMBL/GenBank/DDBJ whole genome shotgun (WGS) entry which is preliminary data.</text>
</comment>
<dbReference type="PATRIC" id="fig|1618442.3.peg.1311"/>
<dbReference type="InterPro" id="IPR001365">
    <property type="entry name" value="A_deaminase_dom"/>
</dbReference>
<evidence type="ECO:0000256" key="4">
    <source>
        <dbReference type="ARBA" id="ARBA00022723"/>
    </source>
</evidence>
<keyword evidence="5" id="KW-0378">Hydrolase</keyword>
<proteinExistence type="inferred from homology"/>
<dbReference type="PANTHER" id="PTHR11409">
    <property type="entry name" value="ADENOSINE DEAMINASE"/>
    <property type="match status" value="1"/>
</dbReference>
<dbReference type="Proteomes" id="UP000034320">
    <property type="component" value="Unassembled WGS sequence"/>
</dbReference>
<evidence type="ECO:0000313" key="8">
    <source>
        <dbReference type="EMBL" id="KKS45135.1"/>
    </source>
</evidence>
<dbReference type="Gene3D" id="3.20.20.140">
    <property type="entry name" value="Metal-dependent hydrolases"/>
    <property type="match status" value="1"/>
</dbReference>
<keyword evidence="6" id="KW-0862">Zinc</keyword>
<dbReference type="GO" id="GO:0046872">
    <property type="term" value="F:metal ion binding"/>
    <property type="evidence" value="ECO:0007669"/>
    <property type="project" value="UniProtKB-KW"/>
</dbReference>
<dbReference type="InterPro" id="IPR032466">
    <property type="entry name" value="Metal_Hydrolase"/>
</dbReference>
<evidence type="ECO:0000313" key="9">
    <source>
        <dbReference type="Proteomes" id="UP000034320"/>
    </source>
</evidence>
<evidence type="ECO:0000256" key="6">
    <source>
        <dbReference type="ARBA" id="ARBA00022833"/>
    </source>
</evidence>
<evidence type="ECO:0000259" key="7">
    <source>
        <dbReference type="Pfam" id="PF00962"/>
    </source>
</evidence>
<dbReference type="AlphaFoldDB" id="A0A0G0Z8X3"/>
<sequence>MTHRMNTFDWGELTELHVHVGSAVDPAIMWEIAHDQGIKLPTRNYWDFERLITVSGKTTYQKYLDLFAWTELIQSSPEAIDKSVYSIASGAYRKNNITTLEIRFNPMKRNRGGERDLDHIILAAIHGMERAMLAYPLRAGLIICFDRSFDSKLNTILARKAIKYAKRGVVGIDLAGPISKSFDVSSLVPLINDCRKSGLGVTIHTGEATGADEVRKVVELLSPDRIGHGVRSTEDDSLLDILRERGTVLEICPSSNIHTGVVSDLVKFREIFLRLKKHRVLFTVNTDGPEMLMTNLKNEYQLLEKNNILSREDLLSATKVAKKASFIKNG</sequence>
<feature type="domain" description="Adenosine deaminase" evidence="7">
    <location>
        <begin position="14"/>
        <end position="328"/>
    </location>
</feature>
<dbReference type="PANTHER" id="PTHR11409:SF43">
    <property type="entry name" value="ADENOSINE DEAMINASE"/>
    <property type="match status" value="1"/>
</dbReference>
<keyword evidence="4" id="KW-0479">Metal-binding</keyword>
<organism evidence="8 9">
    <name type="scientific">Candidatus Gottesmanbacteria bacterium GW2011_GWA2_42_18</name>
    <dbReference type="NCBI Taxonomy" id="1618442"/>
    <lineage>
        <taxon>Bacteria</taxon>
        <taxon>Candidatus Gottesmaniibacteriota</taxon>
    </lineage>
</organism>
<dbReference type="GO" id="GO:0004000">
    <property type="term" value="F:adenosine deaminase activity"/>
    <property type="evidence" value="ECO:0007669"/>
    <property type="project" value="UniProtKB-ARBA"/>
</dbReference>
<name>A0A0G0Z8X3_9BACT</name>
<dbReference type="GO" id="GO:0005829">
    <property type="term" value="C:cytosol"/>
    <property type="evidence" value="ECO:0007669"/>
    <property type="project" value="TreeGrafter"/>
</dbReference>
<dbReference type="EMBL" id="LCDD01000047">
    <property type="protein sequence ID" value="KKS45135.1"/>
    <property type="molecule type" value="Genomic_DNA"/>
</dbReference>
<evidence type="ECO:0000256" key="5">
    <source>
        <dbReference type="ARBA" id="ARBA00022801"/>
    </source>
</evidence>
<reference evidence="8 9" key="1">
    <citation type="journal article" date="2015" name="Nature">
        <title>rRNA introns, odd ribosomes, and small enigmatic genomes across a large radiation of phyla.</title>
        <authorList>
            <person name="Brown C.T."/>
            <person name="Hug L.A."/>
            <person name="Thomas B.C."/>
            <person name="Sharon I."/>
            <person name="Castelle C.J."/>
            <person name="Singh A."/>
            <person name="Wilkins M.J."/>
            <person name="Williams K.H."/>
            <person name="Banfield J.F."/>
        </authorList>
    </citation>
    <scope>NUCLEOTIDE SEQUENCE [LARGE SCALE GENOMIC DNA]</scope>
</reference>